<keyword evidence="2" id="KW-0732">Signal</keyword>
<evidence type="ECO:0000256" key="2">
    <source>
        <dbReference type="SAM" id="SignalP"/>
    </source>
</evidence>
<feature type="signal peptide" evidence="2">
    <location>
        <begin position="1"/>
        <end position="23"/>
    </location>
</feature>
<sequence>MKLVAASAALAIGLLAGVSSASAAPAFANSGADVRQGPSYDSPVIGYAPQGAKLDANCDPRGWCQVTGTDRRNSFAGWMESRFVTFSDAGIEPAPPRAPRPPAPQPFPGGNNGPNWSFDFNFGNPVPPPRPQPQPPRPQPVYEEAGACFFTERNFRGASFCLEEGQQYARLPRDWNDRIRSVEVYGGASVDLCSDNNFYGNCVTVRSDTGRLPSGVERRVSSVEVYY</sequence>
<gene>
    <name evidence="5" type="ORF">SAMN05216456_0859</name>
</gene>
<dbReference type="Gene3D" id="2.30.30.40">
    <property type="entry name" value="SH3 Domains"/>
    <property type="match status" value="1"/>
</dbReference>
<dbReference type="AlphaFoldDB" id="A0A1I7N5C7"/>
<feature type="chain" id="PRO_5011584837" evidence="2">
    <location>
        <begin position="24"/>
        <end position="227"/>
    </location>
</feature>
<dbReference type="InterPro" id="IPR015059">
    <property type="entry name" value="Ca_cell_adhesion_N_dom"/>
</dbReference>
<evidence type="ECO:0000256" key="1">
    <source>
        <dbReference type="SAM" id="MobiDB-lite"/>
    </source>
</evidence>
<dbReference type="Gene3D" id="2.60.20.10">
    <property type="entry name" value="Crystallins"/>
    <property type="match status" value="1"/>
</dbReference>
<dbReference type="InterPro" id="IPR011024">
    <property type="entry name" value="G_crystallin-like"/>
</dbReference>
<dbReference type="OrthoDB" id="8457065at2"/>
<dbReference type="Proteomes" id="UP000199074">
    <property type="component" value="Unassembled WGS sequence"/>
</dbReference>
<dbReference type="GO" id="GO:0016020">
    <property type="term" value="C:membrane"/>
    <property type="evidence" value="ECO:0007669"/>
    <property type="project" value="InterPro"/>
</dbReference>
<dbReference type="Pfam" id="PF08964">
    <property type="entry name" value="Crystall_3"/>
    <property type="match status" value="1"/>
</dbReference>
<proteinExistence type="predicted"/>
<evidence type="ECO:0000313" key="5">
    <source>
        <dbReference type="EMBL" id="SFV29874.1"/>
    </source>
</evidence>
<feature type="domain" description="SH3b" evidence="3">
    <location>
        <begin position="30"/>
        <end position="84"/>
    </location>
</feature>
<dbReference type="GO" id="GO:0098609">
    <property type="term" value="P:cell-cell adhesion"/>
    <property type="evidence" value="ECO:0007669"/>
    <property type="project" value="InterPro"/>
</dbReference>
<name>A0A1I7N5C7_9HYPH</name>
<evidence type="ECO:0000313" key="6">
    <source>
        <dbReference type="Proteomes" id="UP000199074"/>
    </source>
</evidence>
<evidence type="ECO:0000259" key="3">
    <source>
        <dbReference type="Pfam" id="PF08239"/>
    </source>
</evidence>
<dbReference type="EMBL" id="FPCK01000001">
    <property type="protein sequence ID" value="SFV29874.1"/>
    <property type="molecule type" value="Genomic_DNA"/>
</dbReference>
<keyword evidence="6" id="KW-1185">Reference proteome</keyword>
<evidence type="ECO:0000259" key="4">
    <source>
        <dbReference type="Pfam" id="PF08964"/>
    </source>
</evidence>
<protein>
    <submittedName>
        <fullName evidence="5">SH3 domain-containing protein</fullName>
    </submittedName>
</protein>
<dbReference type="STRING" id="429728.SAMN05216456_0859"/>
<feature type="compositionally biased region" description="Pro residues" evidence="1">
    <location>
        <begin position="93"/>
        <end position="107"/>
    </location>
</feature>
<dbReference type="Pfam" id="PF08239">
    <property type="entry name" value="SH3_3"/>
    <property type="match status" value="1"/>
</dbReference>
<dbReference type="InterPro" id="IPR003646">
    <property type="entry name" value="SH3-like_bac-type"/>
</dbReference>
<feature type="region of interest" description="Disordered" evidence="1">
    <location>
        <begin position="91"/>
        <end position="140"/>
    </location>
</feature>
<feature type="compositionally biased region" description="Pro residues" evidence="1">
    <location>
        <begin position="125"/>
        <end position="139"/>
    </location>
</feature>
<dbReference type="RefSeq" id="WP_092421322.1">
    <property type="nucleotide sequence ID" value="NZ_FPCK01000001.1"/>
</dbReference>
<feature type="domain" description="Calcium-dependent cell adhesion molecule N-terminal" evidence="4">
    <location>
        <begin position="144"/>
        <end position="190"/>
    </location>
</feature>
<reference evidence="5 6" key="1">
    <citation type="submission" date="2016-10" db="EMBL/GenBank/DDBJ databases">
        <authorList>
            <person name="de Groot N.N."/>
        </authorList>
    </citation>
    <scope>NUCLEOTIDE SEQUENCE [LARGE SCALE GENOMIC DNA]</scope>
    <source>
        <strain evidence="5 6">IPL20</strain>
    </source>
</reference>
<dbReference type="SUPFAM" id="SSF49695">
    <property type="entry name" value="gamma-Crystallin-like"/>
    <property type="match status" value="1"/>
</dbReference>
<organism evidence="5 6">
    <name type="scientific">Devosia crocina</name>
    <dbReference type="NCBI Taxonomy" id="429728"/>
    <lineage>
        <taxon>Bacteria</taxon>
        <taxon>Pseudomonadati</taxon>
        <taxon>Pseudomonadota</taxon>
        <taxon>Alphaproteobacteria</taxon>
        <taxon>Hyphomicrobiales</taxon>
        <taxon>Devosiaceae</taxon>
        <taxon>Devosia</taxon>
    </lineage>
</organism>
<accession>A0A1I7N5C7</accession>